<dbReference type="GO" id="GO:0004768">
    <property type="term" value="F:stearoyl-CoA 9-desaturase activity"/>
    <property type="evidence" value="ECO:0007669"/>
    <property type="project" value="UniProtKB-UniRule"/>
</dbReference>
<feature type="transmembrane region" description="Helical" evidence="18">
    <location>
        <begin position="81"/>
        <end position="101"/>
    </location>
</feature>
<feature type="transmembrane region" description="Helical" evidence="18">
    <location>
        <begin position="107"/>
        <end position="128"/>
    </location>
</feature>
<proteinExistence type="inferred from homology"/>
<dbReference type="InterPro" id="IPR005804">
    <property type="entry name" value="FA_desaturase_dom"/>
</dbReference>
<dbReference type="InterPro" id="IPR015876">
    <property type="entry name" value="Acyl-CoA_DS"/>
</dbReference>
<organism evidence="20 21">
    <name type="scientific">Puccinia sorghi</name>
    <dbReference type="NCBI Taxonomy" id="27349"/>
    <lineage>
        <taxon>Eukaryota</taxon>
        <taxon>Fungi</taxon>
        <taxon>Dikarya</taxon>
        <taxon>Basidiomycota</taxon>
        <taxon>Pucciniomycotina</taxon>
        <taxon>Pucciniomycetes</taxon>
        <taxon>Pucciniales</taxon>
        <taxon>Pucciniaceae</taxon>
        <taxon>Puccinia</taxon>
    </lineage>
</organism>
<dbReference type="InterPro" id="IPR001199">
    <property type="entry name" value="Cyt_B5-like_heme/steroid-bd"/>
</dbReference>
<keyword evidence="4 16" id="KW-0444">Lipid biosynthesis</keyword>
<protein>
    <recommendedName>
        <fullName evidence="16">Acyl-CoA desaturase</fullName>
        <ecNumber evidence="16">1.14.19.1</ecNumber>
    </recommendedName>
</protein>
<keyword evidence="12 16" id="KW-0408">Iron</keyword>
<comment type="subcellular location">
    <subcellularLocation>
        <location evidence="1">Membrane</location>
        <topology evidence="1">Multi-pass membrane protein</topology>
    </subcellularLocation>
</comment>
<evidence type="ECO:0000256" key="14">
    <source>
        <dbReference type="ARBA" id="ARBA00023136"/>
    </source>
</evidence>
<dbReference type="GO" id="GO:0005506">
    <property type="term" value="F:iron ion binding"/>
    <property type="evidence" value="ECO:0007669"/>
    <property type="project" value="TreeGrafter"/>
</dbReference>
<keyword evidence="11 16" id="KW-0560">Oxidoreductase</keyword>
<evidence type="ECO:0000256" key="18">
    <source>
        <dbReference type="SAM" id="Phobius"/>
    </source>
</evidence>
<dbReference type="GO" id="GO:0006636">
    <property type="term" value="P:unsaturated fatty acid biosynthetic process"/>
    <property type="evidence" value="ECO:0007669"/>
    <property type="project" value="UniProtKB-UniRule"/>
</dbReference>
<gene>
    <name evidence="20" type="ORF">VP01_1037g16</name>
</gene>
<dbReference type="OrthoDB" id="10260134at2759"/>
<evidence type="ECO:0000256" key="9">
    <source>
        <dbReference type="ARBA" id="ARBA00022982"/>
    </source>
</evidence>
<comment type="cofactor">
    <cofactor evidence="16">
        <name>Fe(2+)</name>
        <dbReference type="ChEBI" id="CHEBI:29033"/>
    </cofactor>
    <text evidence="16">Expected to bind 2 Fe(2+) ions per subunit.</text>
</comment>
<dbReference type="PROSITE" id="PS50255">
    <property type="entry name" value="CYTOCHROME_B5_2"/>
    <property type="match status" value="1"/>
</dbReference>
<feature type="region of interest" description="Disordered" evidence="17">
    <location>
        <begin position="1"/>
        <end position="25"/>
    </location>
</feature>
<dbReference type="AlphaFoldDB" id="A0A0L6VVX3"/>
<evidence type="ECO:0000256" key="3">
    <source>
        <dbReference type="ARBA" id="ARBA00022448"/>
    </source>
</evidence>
<evidence type="ECO:0000256" key="5">
    <source>
        <dbReference type="ARBA" id="ARBA00022617"/>
    </source>
</evidence>
<evidence type="ECO:0000256" key="4">
    <source>
        <dbReference type="ARBA" id="ARBA00022516"/>
    </source>
</evidence>
<keyword evidence="8 16" id="KW-0276">Fatty acid metabolism</keyword>
<dbReference type="STRING" id="27349.A0A0L6VVX3"/>
<dbReference type="CDD" id="cd03505">
    <property type="entry name" value="Delta9-FADS-like"/>
    <property type="match status" value="1"/>
</dbReference>
<evidence type="ECO:0000259" key="19">
    <source>
        <dbReference type="PROSITE" id="PS50255"/>
    </source>
</evidence>
<dbReference type="Pfam" id="PF00487">
    <property type="entry name" value="FA_desaturase"/>
    <property type="match status" value="1"/>
</dbReference>
<keyword evidence="9 16" id="KW-0249">Electron transport</keyword>
<comment type="catalytic activity">
    <reaction evidence="16">
        <text>octadecanoyl-CoA + 2 Fe(II)-[cytochrome b5] + O2 + 2 H(+) = (9Z)-octadecenoyl-CoA + 2 Fe(III)-[cytochrome b5] + 2 H2O</text>
        <dbReference type="Rhea" id="RHEA:19721"/>
        <dbReference type="Rhea" id="RHEA-COMP:10438"/>
        <dbReference type="Rhea" id="RHEA-COMP:10439"/>
        <dbReference type="ChEBI" id="CHEBI:15377"/>
        <dbReference type="ChEBI" id="CHEBI:15378"/>
        <dbReference type="ChEBI" id="CHEBI:15379"/>
        <dbReference type="ChEBI" id="CHEBI:29033"/>
        <dbReference type="ChEBI" id="CHEBI:29034"/>
        <dbReference type="ChEBI" id="CHEBI:57387"/>
        <dbReference type="ChEBI" id="CHEBI:57394"/>
        <dbReference type="EC" id="1.14.19.1"/>
    </reaction>
</comment>
<evidence type="ECO:0000256" key="8">
    <source>
        <dbReference type="ARBA" id="ARBA00022832"/>
    </source>
</evidence>
<keyword evidence="21" id="KW-1185">Reference proteome</keyword>
<feature type="compositionally biased region" description="Basic residues" evidence="17">
    <location>
        <begin position="1"/>
        <end position="10"/>
    </location>
</feature>
<dbReference type="VEuPathDB" id="FungiDB:VP01_1037g16"/>
<dbReference type="Proteomes" id="UP000037035">
    <property type="component" value="Unassembled WGS sequence"/>
</dbReference>
<feature type="transmembrane region" description="Helical" evidence="18">
    <location>
        <begin position="222"/>
        <end position="243"/>
    </location>
</feature>
<name>A0A0L6VVX3_9BASI</name>
<evidence type="ECO:0000313" key="21">
    <source>
        <dbReference type="Proteomes" id="UP000037035"/>
    </source>
</evidence>
<dbReference type="PANTHER" id="PTHR11351">
    <property type="entry name" value="ACYL-COA DESATURASE"/>
    <property type="match status" value="1"/>
</dbReference>
<dbReference type="Gene3D" id="3.10.120.10">
    <property type="entry name" value="Cytochrome b5-like heme/steroid binding domain"/>
    <property type="match status" value="1"/>
</dbReference>
<evidence type="ECO:0000256" key="16">
    <source>
        <dbReference type="PIRNR" id="PIRNR000345"/>
    </source>
</evidence>
<evidence type="ECO:0000256" key="10">
    <source>
        <dbReference type="ARBA" id="ARBA00022989"/>
    </source>
</evidence>
<evidence type="ECO:0000256" key="11">
    <source>
        <dbReference type="ARBA" id="ARBA00023002"/>
    </source>
</evidence>
<feature type="domain" description="Cytochrome b5 heme-binding" evidence="19">
    <location>
        <begin position="376"/>
        <end position="456"/>
    </location>
</feature>
<keyword evidence="7 16" id="KW-0479">Metal-binding</keyword>
<dbReference type="GO" id="GO:0005789">
    <property type="term" value="C:endoplasmic reticulum membrane"/>
    <property type="evidence" value="ECO:0007669"/>
    <property type="project" value="TreeGrafter"/>
</dbReference>
<keyword evidence="14 18" id="KW-0472">Membrane</keyword>
<dbReference type="PRINTS" id="PR00075">
    <property type="entry name" value="FACDDSATRASE"/>
</dbReference>
<dbReference type="SMART" id="SM01117">
    <property type="entry name" value="Cyt-b5"/>
    <property type="match status" value="1"/>
</dbReference>
<evidence type="ECO:0000313" key="20">
    <source>
        <dbReference type="EMBL" id="KNZ64380.1"/>
    </source>
</evidence>
<evidence type="ECO:0000256" key="2">
    <source>
        <dbReference type="ARBA" id="ARBA00009295"/>
    </source>
</evidence>
<keyword evidence="10 18" id="KW-1133">Transmembrane helix</keyword>
<sequence>MSTSTIHKREKQSLPEYEPNSDLSELEEEDLAGMCAAGGDGSWEEDEEDTVNEDRRSFVQRALRNEESLPKINWRNCYREINLISTLALTLVPIVALYGALTTPLCRLTLAWSIVYYYFTGLGITAGYHRLWAHRSYNASIALQYFLALGGSGAVEGSIQWWARGHRAHHRYTDTDLDPYSAHKGPLWSHIGWMIFKPRRKPGVADVSDLSRNHVVRWQHRWYLPLIFAMGFLFPTLIAGIGWRDWRGGFFYAGAARLLFVHHSTFCVNSLAHWLGEAPFDDKHTPRDHIITAFLTIGEGYHNFHHEFPQDFRNAIRWYQYDPTKWFIWIAAFLGQASALKTFPDNEIRKGQYGMKLKVLQHDYEDVKWPISSNHLPILSWEDFVQMAEDKNGQDLLVVGGFIHDVSHFIHQHPGGRALIKARLGKDATTAFHGGIYEHSNAAHNLLAMHRVGVIEGGYEVEHLKKKVGLFRKEQSIPICGPKCPGTISSAPDTPVLQSVKPLYNTS</sequence>
<comment type="function">
    <text evidence="16">Stearoyl-CoA desaturase that utilizes O(2) and electrons from reduced cytochrome b5 to introduce the first double bond into saturated fatty acyl-CoA substrates.</text>
</comment>
<evidence type="ECO:0000256" key="6">
    <source>
        <dbReference type="ARBA" id="ARBA00022692"/>
    </source>
</evidence>
<dbReference type="FunFam" id="3.10.120.10:FF:000004">
    <property type="entry name" value="Acyl-CoA desaturase"/>
    <property type="match status" value="1"/>
</dbReference>
<dbReference type="SUPFAM" id="SSF55856">
    <property type="entry name" value="Cytochrome b5-like heme/steroid binding domain"/>
    <property type="match status" value="1"/>
</dbReference>
<dbReference type="InterPro" id="IPR036400">
    <property type="entry name" value="Cyt_B5-like_heme/steroid_sf"/>
</dbReference>
<dbReference type="Pfam" id="PF00173">
    <property type="entry name" value="Cyt-b5"/>
    <property type="match status" value="1"/>
</dbReference>
<evidence type="ECO:0000256" key="17">
    <source>
        <dbReference type="SAM" id="MobiDB-lite"/>
    </source>
</evidence>
<keyword evidence="3 16" id="KW-0813">Transport</keyword>
<reference evidence="20 21" key="1">
    <citation type="submission" date="2015-08" db="EMBL/GenBank/DDBJ databases">
        <title>Next Generation Sequencing and Analysis of the Genome of Puccinia sorghi L Schw, the Causal Agent of Maize Common Rust.</title>
        <authorList>
            <person name="Rochi L."/>
            <person name="Burguener G."/>
            <person name="Darino M."/>
            <person name="Turjanski A."/>
            <person name="Kreff E."/>
            <person name="Dieguez M.J."/>
            <person name="Sacco F."/>
        </authorList>
    </citation>
    <scope>NUCLEOTIDE SEQUENCE [LARGE SCALE GENOMIC DNA]</scope>
    <source>
        <strain evidence="20 21">RO10H11247</strain>
    </source>
</reference>
<evidence type="ECO:0000256" key="13">
    <source>
        <dbReference type="ARBA" id="ARBA00023098"/>
    </source>
</evidence>
<keyword evidence="6 18" id="KW-0812">Transmembrane</keyword>
<evidence type="ECO:0000256" key="15">
    <source>
        <dbReference type="ARBA" id="ARBA00023160"/>
    </source>
</evidence>
<keyword evidence="5 16" id="KW-0349">Heme</keyword>
<comment type="similarity">
    <text evidence="2 16">Belongs to the fatty acid desaturase type 1 family.</text>
</comment>
<dbReference type="PIRSF" id="PIRSF000345">
    <property type="entry name" value="OLE1"/>
    <property type="match status" value="1"/>
</dbReference>
<dbReference type="EMBL" id="LAVV01000421">
    <property type="protein sequence ID" value="KNZ64380.1"/>
    <property type="molecule type" value="Genomic_DNA"/>
</dbReference>
<dbReference type="InterPro" id="IPR009160">
    <property type="entry name" value="Acyl-CoA_deSatase_haem/ster-bd"/>
</dbReference>
<evidence type="ECO:0000256" key="1">
    <source>
        <dbReference type="ARBA" id="ARBA00004141"/>
    </source>
</evidence>
<keyword evidence="15 16" id="KW-0275">Fatty acid biosynthesis</keyword>
<dbReference type="PANTHER" id="PTHR11351:SF31">
    <property type="entry name" value="DESATURASE 1, ISOFORM A-RELATED"/>
    <property type="match status" value="1"/>
</dbReference>
<evidence type="ECO:0000256" key="12">
    <source>
        <dbReference type="ARBA" id="ARBA00023004"/>
    </source>
</evidence>
<evidence type="ECO:0000256" key="7">
    <source>
        <dbReference type="ARBA" id="ARBA00022723"/>
    </source>
</evidence>
<accession>A0A0L6VVX3</accession>
<dbReference type="EC" id="1.14.19.1" evidence="16"/>
<comment type="caution">
    <text evidence="20">The sequence shown here is derived from an EMBL/GenBank/DDBJ whole genome shotgun (WGS) entry which is preliminary data.</text>
</comment>
<keyword evidence="13 16" id="KW-0443">Lipid metabolism</keyword>